<dbReference type="Gene3D" id="3.40.630.10">
    <property type="entry name" value="Zn peptidases"/>
    <property type="match status" value="1"/>
</dbReference>
<name>A0ABP6M0M1_9MICC</name>
<dbReference type="NCBIfam" id="NF006772">
    <property type="entry name" value="PRK09290.2-1"/>
    <property type="match status" value="1"/>
</dbReference>
<reference evidence="5" key="1">
    <citation type="journal article" date="2019" name="Int. J. Syst. Evol. Microbiol.">
        <title>The Global Catalogue of Microorganisms (GCM) 10K type strain sequencing project: providing services to taxonomists for standard genome sequencing and annotation.</title>
        <authorList>
            <consortium name="The Broad Institute Genomics Platform"/>
            <consortium name="The Broad Institute Genome Sequencing Center for Infectious Disease"/>
            <person name="Wu L."/>
            <person name="Ma J."/>
        </authorList>
    </citation>
    <scope>NUCLEOTIDE SEQUENCE [LARGE SCALE GENOMIC DNA]</scope>
    <source>
        <strain evidence="5">JCM 14309</strain>
    </source>
</reference>
<dbReference type="InterPro" id="IPR036264">
    <property type="entry name" value="Bact_exopeptidase_dim_dom"/>
</dbReference>
<protein>
    <submittedName>
        <fullName evidence="4">M20 family metallo-hydrolase</fullName>
    </submittedName>
</protein>
<evidence type="ECO:0000256" key="1">
    <source>
        <dbReference type="ARBA" id="ARBA00006153"/>
    </source>
</evidence>
<feature type="compositionally biased region" description="Basic and acidic residues" evidence="3">
    <location>
        <begin position="13"/>
        <end position="22"/>
    </location>
</feature>
<gene>
    <name evidence="4" type="ORF">GCM10010529_23300</name>
</gene>
<dbReference type="NCBIfam" id="TIGR01879">
    <property type="entry name" value="hydantase"/>
    <property type="match status" value="1"/>
</dbReference>
<dbReference type="EMBL" id="BAAAVT010000015">
    <property type="protein sequence ID" value="GAA3070283.1"/>
    <property type="molecule type" value="Genomic_DNA"/>
</dbReference>
<comment type="caution">
    <text evidence="4">The sequence shown here is derived from an EMBL/GenBank/DDBJ whole genome shotgun (WGS) entry which is preliminary data.</text>
</comment>
<dbReference type="RefSeq" id="WP_344681040.1">
    <property type="nucleotide sequence ID" value="NZ_BAAAVT010000015.1"/>
</dbReference>
<proteinExistence type="inferred from homology"/>
<dbReference type="PANTHER" id="PTHR32494:SF5">
    <property type="entry name" value="ALLANTOATE AMIDOHYDROLASE"/>
    <property type="match status" value="1"/>
</dbReference>
<evidence type="ECO:0000256" key="2">
    <source>
        <dbReference type="ARBA" id="ARBA00022801"/>
    </source>
</evidence>
<evidence type="ECO:0000313" key="5">
    <source>
        <dbReference type="Proteomes" id="UP001500236"/>
    </source>
</evidence>
<dbReference type="PIRSF" id="PIRSF001235">
    <property type="entry name" value="Amidase_carbamoylase"/>
    <property type="match status" value="1"/>
</dbReference>
<feature type="region of interest" description="Disordered" evidence="3">
    <location>
        <begin position="1"/>
        <end position="22"/>
    </location>
</feature>
<dbReference type="PANTHER" id="PTHR32494">
    <property type="entry name" value="ALLANTOATE DEIMINASE-RELATED"/>
    <property type="match status" value="1"/>
</dbReference>
<sequence length="445" mass="47862">MTEQSTSSGSAPHRADGDAWGPDREMFLRDFHHTTRFGATEAGGIDRQAGTAEHGQVRDWFEDRAEELGFTVTTDEIGNIFAVSRWVEGAPSVVVGSHLDSQPLGGRFDGTYGVVAALHAAAALDAAVAAGTLMPQVNVAVVDWFNEEGARFPPSIMGSSVYAGLLDADQTRQTRDPQGVTVEEALQSIGRRGDGPGPQAAAYAEIHIEQGRRLERAEVPIGIVERSWHTQKLLVSVVGEQSHTGATLMADRRDALVAASRAVIAVEDVVRHFEPESIVTSVGKFDVEPNSPIVVPRQVDLVVDLRADRRQDVERARELLLKEFADIAARSRVEISAEDFDVRPVQTFPEAGLDLAAKACRDVGVESLRLTTLAGHDSIPMNRIVPAVMLFVPSADGVSHCEREFTSDADLVTGLEVLTALVTRLVTGELDGVAPGGRLQEAEEA</sequence>
<dbReference type="SUPFAM" id="SSF55031">
    <property type="entry name" value="Bacterial exopeptidase dimerisation domain"/>
    <property type="match status" value="1"/>
</dbReference>
<dbReference type="InterPro" id="IPR002933">
    <property type="entry name" value="Peptidase_M20"/>
</dbReference>
<dbReference type="Gene3D" id="3.30.70.360">
    <property type="match status" value="1"/>
</dbReference>
<dbReference type="Pfam" id="PF01546">
    <property type="entry name" value="Peptidase_M20"/>
    <property type="match status" value="1"/>
</dbReference>
<evidence type="ECO:0000313" key="4">
    <source>
        <dbReference type="EMBL" id="GAA3070283.1"/>
    </source>
</evidence>
<evidence type="ECO:0000256" key="3">
    <source>
        <dbReference type="SAM" id="MobiDB-lite"/>
    </source>
</evidence>
<dbReference type="SUPFAM" id="SSF53187">
    <property type="entry name" value="Zn-dependent exopeptidases"/>
    <property type="match status" value="1"/>
</dbReference>
<keyword evidence="2" id="KW-0378">Hydrolase</keyword>
<keyword evidence="5" id="KW-1185">Reference proteome</keyword>
<feature type="compositionally biased region" description="Polar residues" evidence="3">
    <location>
        <begin position="1"/>
        <end position="10"/>
    </location>
</feature>
<dbReference type="CDD" id="cd03884">
    <property type="entry name" value="M20_bAS"/>
    <property type="match status" value="1"/>
</dbReference>
<comment type="similarity">
    <text evidence="1">Belongs to the peptidase M20 family.</text>
</comment>
<dbReference type="InterPro" id="IPR010158">
    <property type="entry name" value="Amidase_Cbmase"/>
</dbReference>
<dbReference type="Proteomes" id="UP001500236">
    <property type="component" value="Unassembled WGS sequence"/>
</dbReference>
<accession>A0ABP6M0M1</accession>
<organism evidence="4 5">
    <name type="scientific">Nesterenkonia aethiopica</name>
    <dbReference type="NCBI Taxonomy" id="269144"/>
    <lineage>
        <taxon>Bacteria</taxon>
        <taxon>Bacillati</taxon>
        <taxon>Actinomycetota</taxon>
        <taxon>Actinomycetes</taxon>
        <taxon>Micrococcales</taxon>
        <taxon>Micrococcaceae</taxon>
        <taxon>Nesterenkonia</taxon>
    </lineage>
</organism>